<name>X0Z6A2_9ZZZZ</name>
<evidence type="ECO:0000256" key="2">
    <source>
        <dbReference type="ARBA" id="ARBA00023239"/>
    </source>
</evidence>
<reference evidence="5" key="1">
    <citation type="journal article" date="2014" name="Front. Microbiol.">
        <title>High frequency of phylogenetically diverse reductive dehalogenase-homologous genes in deep subseafloor sedimentary metagenomes.</title>
        <authorList>
            <person name="Kawai M."/>
            <person name="Futagami T."/>
            <person name="Toyoda A."/>
            <person name="Takaki Y."/>
            <person name="Nishi S."/>
            <person name="Hori S."/>
            <person name="Arai W."/>
            <person name="Tsubouchi T."/>
            <person name="Morono Y."/>
            <person name="Uchiyama I."/>
            <person name="Ito T."/>
            <person name="Fujiyama A."/>
            <person name="Inagaki F."/>
            <person name="Takami H."/>
        </authorList>
    </citation>
    <scope>NUCLEOTIDE SEQUENCE</scope>
    <source>
        <strain evidence="5">Expedition CK06-06</strain>
    </source>
</reference>
<keyword evidence="2" id="KW-0456">Lyase</keyword>
<dbReference type="GO" id="GO:0004632">
    <property type="term" value="F:phosphopantothenate--cysteine ligase activity"/>
    <property type="evidence" value="ECO:0007669"/>
    <property type="project" value="InterPro"/>
</dbReference>
<sequence>MLTNKTVILGITGSIAAYKAADIASKLTQAGAKVEVVMTEPATKFIAPLTMHSITGRAVVTDMFDLASQHTIEHIALGEAADVMVIAPATASLIAKAAVGIADDMVTLTVLATKAPVIVAPAMDANMFANPVTQENLAKLKARGFIIVDPEYGRLASGKVGWGRLADVDKIIGTIKQVLGRSGDLAGRRLVVTAGGTQEPIDPARHIGNRSSGKMGYAIAEAARDRGAQVTLIAAPTSLPQPAGVEVIPVRTTAEMKSAVAKAVARANALIMAAAVTDYQPKTTAKAKIKKETPSLTLELIRTPDILAEVKGNFIKVGFAAESEDIVANARKKLQNKQLDLIVANDITDKKSGFDGMLTDPNYWHRSPP</sequence>
<dbReference type="InterPro" id="IPR035929">
    <property type="entry name" value="CoaB-like_sf"/>
</dbReference>
<evidence type="ECO:0000259" key="4">
    <source>
        <dbReference type="Pfam" id="PF04127"/>
    </source>
</evidence>
<dbReference type="GO" id="GO:0071513">
    <property type="term" value="C:phosphopantothenoylcysteine decarboxylase complex"/>
    <property type="evidence" value="ECO:0007669"/>
    <property type="project" value="TreeGrafter"/>
</dbReference>
<dbReference type="HAMAP" id="MF_02225">
    <property type="entry name" value="CoaBC"/>
    <property type="match status" value="1"/>
</dbReference>
<dbReference type="Pfam" id="PF04127">
    <property type="entry name" value="DFP"/>
    <property type="match status" value="1"/>
</dbReference>
<feature type="domain" description="DNA/pantothenate metabolism flavoprotein C-terminal" evidence="4">
    <location>
        <begin position="185"/>
        <end position="356"/>
    </location>
</feature>
<evidence type="ECO:0000256" key="1">
    <source>
        <dbReference type="ARBA" id="ARBA00022793"/>
    </source>
</evidence>
<dbReference type="SUPFAM" id="SSF52507">
    <property type="entry name" value="Homo-oligomeric flavin-containing Cys decarboxylases, HFCD"/>
    <property type="match status" value="1"/>
</dbReference>
<dbReference type="InterPro" id="IPR005252">
    <property type="entry name" value="CoaBC"/>
</dbReference>
<gene>
    <name evidence="5" type="ORF">S01H4_17815</name>
</gene>
<dbReference type="GO" id="GO:0015941">
    <property type="term" value="P:pantothenate catabolic process"/>
    <property type="evidence" value="ECO:0007669"/>
    <property type="project" value="InterPro"/>
</dbReference>
<dbReference type="Gene3D" id="3.40.50.1950">
    <property type="entry name" value="Flavin prenyltransferase-like"/>
    <property type="match status" value="1"/>
</dbReference>
<accession>X0Z6A2</accession>
<evidence type="ECO:0008006" key="6">
    <source>
        <dbReference type="Google" id="ProtNLM"/>
    </source>
</evidence>
<protein>
    <recommendedName>
        <fullName evidence="6">Flavoprotein domain-containing protein</fullName>
    </recommendedName>
</protein>
<dbReference type="EMBL" id="BART01007867">
    <property type="protein sequence ID" value="GAG64875.1"/>
    <property type="molecule type" value="Genomic_DNA"/>
</dbReference>
<organism evidence="5">
    <name type="scientific">marine sediment metagenome</name>
    <dbReference type="NCBI Taxonomy" id="412755"/>
    <lineage>
        <taxon>unclassified sequences</taxon>
        <taxon>metagenomes</taxon>
        <taxon>ecological metagenomes</taxon>
    </lineage>
</organism>
<dbReference type="GO" id="GO:0010181">
    <property type="term" value="F:FMN binding"/>
    <property type="evidence" value="ECO:0007669"/>
    <property type="project" value="InterPro"/>
</dbReference>
<comment type="caution">
    <text evidence="5">The sequence shown here is derived from an EMBL/GenBank/DDBJ whole genome shotgun (WGS) entry which is preliminary data.</text>
</comment>
<feature type="domain" description="Flavoprotein" evidence="3">
    <location>
        <begin position="5"/>
        <end position="178"/>
    </location>
</feature>
<evidence type="ECO:0000259" key="3">
    <source>
        <dbReference type="Pfam" id="PF02441"/>
    </source>
</evidence>
<dbReference type="NCBIfam" id="TIGR00521">
    <property type="entry name" value="coaBC_dfp"/>
    <property type="match status" value="1"/>
</dbReference>
<evidence type="ECO:0000313" key="5">
    <source>
        <dbReference type="EMBL" id="GAG64875.1"/>
    </source>
</evidence>
<dbReference type="PANTHER" id="PTHR14359:SF6">
    <property type="entry name" value="PHOSPHOPANTOTHENOYLCYSTEINE DECARBOXYLASE"/>
    <property type="match status" value="1"/>
</dbReference>
<proteinExistence type="inferred from homology"/>
<dbReference type="PANTHER" id="PTHR14359">
    <property type="entry name" value="HOMO-OLIGOMERIC FLAVIN CONTAINING CYS DECARBOXYLASE FAMILY"/>
    <property type="match status" value="1"/>
</dbReference>
<dbReference type="SUPFAM" id="SSF102645">
    <property type="entry name" value="CoaB-like"/>
    <property type="match status" value="1"/>
</dbReference>
<dbReference type="InterPro" id="IPR036551">
    <property type="entry name" value="Flavin_trans-like"/>
</dbReference>
<keyword evidence="1" id="KW-0210">Decarboxylase</keyword>
<dbReference type="GO" id="GO:0004633">
    <property type="term" value="F:phosphopantothenoylcysteine decarboxylase activity"/>
    <property type="evidence" value="ECO:0007669"/>
    <property type="project" value="InterPro"/>
</dbReference>
<dbReference type="Pfam" id="PF02441">
    <property type="entry name" value="Flavoprotein"/>
    <property type="match status" value="1"/>
</dbReference>
<dbReference type="InterPro" id="IPR007085">
    <property type="entry name" value="DNA/pantothenate-metab_flavo_C"/>
</dbReference>
<dbReference type="InterPro" id="IPR003382">
    <property type="entry name" value="Flavoprotein"/>
</dbReference>
<dbReference type="GO" id="GO:0015937">
    <property type="term" value="P:coenzyme A biosynthetic process"/>
    <property type="evidence" value="ECO:0007669"/>
    <property type="project" value="InterPro"/>
</dbReference>
<dbReference type="AlphaFoldDB" id="X0Z6A2"/>
<dbReference type="Gene3D" id="3.40.50.10300">
    <property type="entry name" value="CoaB-like"/>
    <property type="match status" value="1"/>
</dbReference>